<feature type="non-terminal residue" evidence="1">
    <location>
        <position position="1"/>
    </location>
</feature>
<accession>A0ACA9NV35</accession>
<dbReference type="Proteomes" id="UP000789366">
    <property type="component" value="Unassembled WGS sequence"/>
</dbReference>
<reference evidence="1" key="1">
    <citation type="submission" date="2021-06" db="EMBL/GenBank/DDBJ databases">
        <authorList>
            <person name="Kallberg Y."/>
            <person name="Tangrot J."/>
            <person name="Rosling A."/>
        </authorList>
    </citation>
    <scope>NUCLEOTIDE SEQUENCE</scope>
    <source>
        <strain evidence="1">28 12/20/2015</strain>
    </source>
</reference>
<protein>
    <submittedName>
        <fullName evidence="1">2295_t:CDS:1</fullName>
    </submittedName>
</protein>
<keyword evidence="2" id="KW-1185">Reference proteome</keyword>
<comment type="caution">
    <text evidence="1">The sequence shown here is derived from an EMBL/GenBank/DDBJ whole genome shotgun (WGS) entry which is preliminary data.</text>
</comment>
<evidence type="ECO:0000313" key="1">
    <source>
        <dbReference type="EMBL" id="CAG8670072.1"/>
    </source>
</evidence>
<dbReference type="EMBL" id="CAJVPW010016450">
    <property type="protein sequence ID" value="CAG8670072.1"/>
    <property type="molecule type" value="Genomic_DNA"/>
</dbReference>
<evidence type="ECO:0000313" key="2">
    <source>
        <dbReference type="Proteomes" id="UP000789366"/>
    </source>
</evidence>
<proteinExistence type="predicted"/>
<gene>
    <name evidence="1" type="ORF">SPELUC_LOCUS9616</name>
</gene>
<organism evidence="1 2">
    <name type="scientific">Cetraspora pellucida</name>
    <dbReference type="NCBI Taxonomy" id="1433469"/>
    <lineage>
        <taxon>Eukaryota</taxon>
        <taxon>Fungi</taxon>
        <taxon>Fungi incertae sedis</taxon>
        <taxon>Mucoromycota</taxon>
        <taxon>Glomeromycotina</taxon>
        <taxon>Glomeromycetes</taxon>
        <taxon>Diversisporales</taxon>
        <taxon>Gigasporaceae</taxon>
        <taxon>Cetraspora</taxon>
    </lineage>
</organism>
<sequence>DEYLNSDEDFIEIIEEDLDENYKDSMDEEYDNENISETETINNQAYEDDDWNPIEEVDKIIENL</sequence>
<name>A0ACA9NV35_9GLOM</name>